<name>A0A068S3L7_9FUNG</name>
<gene>
    <name evidence="3" type="ORF">LCOR_07577.1</name>
</gene>
<dbReference type="Gene3D" id="4.10.60.10">
    <property type="entry name" value="Zinc finger, CCHC-type"/>
    <property type="match status" value="1"/>
</dbReference>
<feature type="region of interest" description="Disordered" evidence="1">
    <location>
        <begin position="281"/>
        <end position="377"/>
    </location>
</feature>
<evidence type="ECO:0000256" key="1">
    <source>
        <dbReference type="SAM" id="MobiDB-lite"/>
    </source>
</evidence>
<feature type="domain" description="CCHC-type" evidence="2">
    <location>
        <begin position="245"/>
        <end position="261"/>
    </location>
</feature>
<organism evidence="3 4">
    <name type="scientific">Lichtheimia corymbifera JMRC:FSU:9682</name>
    <dbReference type="NCBI Taxonomy" id="1263082"/>
    <lineage>
        <taxon>Eukaryota</taxon>
        <taxon>Fungi</taxon>
        <taxon>Fungi incertae sedis</taxon>
        <taxon>Mucoromycota</taxon>
        <taxon>Mucoromycotina</taxon>
        <taxon>Mucoromycetes</taxon>
        <taxon>Mucorales</taxon>
        <taxon>Lichtheimiaceae</taxon>
        <taxon>Lichtheimia</taxon>
    </lineage>
</organism>
<feature type="compositionally biased region" description="Polar residues" evidence="1">
    <location>
        <begin position="290"/>
        <end position="313"/>
    </location>
</feature>
<proteinExistence type="predicted"/>
<dbReference type="InterPro" id="IPR001878">
    <property type="entry name" value="Znf_CCHC"/>
</dbReference>
<dbReference type="VEuPathDB" id="FungiDB:LCOR_07577.1"/>
<feature type="compositionally biased region" description="Basic and acidic residues" evidence="1">
    <location>
        <begin position="362"/>
        <end position="377"/>
    </location>
</feature>
<keyword evidence="4" id="KW-1185">Reference proteome</keyword>
<evidence type="ECO:0000259" key="2">
    <source>
        <dbReference type="SMART" id="SM00343"/>
    </source>
</evidence>
<evidence type="ECO:0000313" key="3">
    <source>
        <dbReference type="EMBL" id="CDH56545.1"/>
    </source>
</evidence>
<feature type="compositionally biased region" description="Polar residues" evidence="1">
    <location>
        <begin position="320"/>
        <end position="342"/>
    </location>
</feature>
<protein>
    <recommendedName>
        <fullName evidence="2">CCHC-type domain-containing protein</fullName>
    </recommendedName>
</protein>
<dbReference type="InterPro" id="IPR036875">
    <property type="entry name" value="Znf_CCHC_sf"/>
</dbReference>
<sequence length="377" mass="42443">MSPPAKVDRGSTMALPAKPQKSVGGKPSHDKPASYASLFNNTRESVTLFSHNQNSRQVWRRAENPHALLFDISHLKITDAEFRLAVGHSTLQKGAHGIVIHRTRSYTIAEVAFETQEIANKHVDQAVILADGTKVFGCQPIPEEWEVVKISLTHIPLYTRNILSSSLPTALKPFGQLLELGIYLEQNFFTGKGYAYINTTPQHTNNNHTVLHVPPQQLVHSITVSRNDGTYPTRMFATWSKMPLYCRYCHLSGHTRLQCKQKPQPRCHFCQEIGHVRKNCQIRQGKKPTPESTTSDQENSKQDTTTSIYTYRTQSKRQRNFSPSFSPHLNFTPITITDNNSNSPATPSTTQVPPSQQSPPHNDQHPDTSRETDDMVT</sequence>
<dbReference type="OrthoDB" id="2264205at2759"/>
<dbReference type="AlphaFoldDB" id="A0A068S3L7"/>
<accession>A0A068S3L7</accession>
<feature type="domain" description="CCHC-type" evidence="2">
    <location>
        <begin position="266"/>
        <end position="282"/>
    </location>
</feature>
<evidence type="ECO:0000313" key="4">
    <source>
        <dbReference type="Proteomes" id="UP000027586"/>
    </source>
</evidence>
<dbReference type="GO" id="GO:0003676">
    <property type="term" value="F:nucleic acid binding"/>
    <property type="evidence" value="ECO:0007669"/>
    <property type="project" value="InterPro"/>
</dbReference>
<dbReference type="Proteomes" id="UP000027586">
    <property type="component" value="Unassembled WGS sequence"/>
</dbReference>
<feature type="region of interest" description="Disordered" evidence="1">
    <location>
        <begin position="1"/>
        <end position="35"/>
    </location>
</feature>
<feature type="compositionally biased region" description="Low complexity" evidence="1">
    <location>
        <begin position="343"/>
        <end position="360"/>
    </location>
</feature>
<dbReference type="SMART" id="SM00343">
    <property type="entry name" value="ZnF_C2HC"/>
    <property type="match status" value="2"/>
</dbReference>
<dbReference type="GO" id="GO:0008270">
    <property type="term" value="F:zinc ion binding"/>
    <property type="evidence" value="ECO:0007669"/>
    <property type="project" value="InterPro"/>
</dbReference>
<comment type="caution">
    <text evidence="3">The sequence shown here is derived from an EMBL/GenBank/DDBJ whole genome shotgun (WGS) entry which is preliminary data.</text>
</comment>
<reference evidence="3" key="1">
    <citation type="submission" date="2013-08" db="EMBL/GenBank/DDBJ databases">
        <title>Gene expansion shapes genome architecture in the human pathogen Lichtheimia corymbifera: an evolutionary genomics analysis in the ancient terrestrial Mucorales (Mucoromycotina).</title>
        <authorList>
            <person name="Schwartze V.U."/>
            <person name="Winter S."/>
            <person name="Shelest E."/>
            <person name="Marcet-Houben M."/>
            <person name="Horn F."/>
            <person name="Wehner S."/>
            <person name="Hoffmann K."/>
            <person name="Riege K."/>
            <person name="Sammeth M."/>
            <person name="Nowrousian M."/>
            <person name="Valiante V."/>
            <person name="Linde J."/>
            <person name="Jacobsen I.D."/>
            <person name="Marz M."/>
            <person name="Brakhage A.A."/>
            <person name="Gabaldon T."/>
            <person name="Bocker S."/>
            <person name="Voigt K."/>
        </authorList>
    </citation>
    <scope>NUCLEOTIDE SEQUENCE [LARGE SCALE GENOMIC DNA]</scope>
    <source>
        <strain evidence="3">FSU 9682</strain>
    </source>
</reference>
<dbReference type="EMBL" id="CBTN010000038">
    <property type="protein sequence ID" value="CDH56545.1"/>
    <property type="molecule type" value="Genomic_DNA"/>
</dbReference>
<dbReference type="SUPFAM" id="SSF57756">
    <property type="entry name" value="Retrovirus zinc finger-like domains"/>
    <property type="match status" value="1"/>
</dbReference>